<evidence type="ECO:0008006" key="4">
    <source>
        <dbReference type="Google" id="ProtNLM"/>
    </source>
</evidence>
<dbReference type="OrthoDB" id="679547at2"/>
<proteinExistence type="predicted"/>
<feature type="signal peptide" evidence="1">
    <location>
        <begin position="1"/>
        <end position="25"/>
    </location>
</feature>
<accession>A0A1V9ETM7</accession>
<reference evidence="3" key="1">
    <citation type="submission" date="2016-04" db="EMBL/GenBank/DDBJ databases">
        <authorList>
            <person name="Chen L."/>
            <person name="Zhuang W."/>
            <person name="Wang G."/>
        </authorList>
    </citation>
    <scope>NUCLEOTIDE SEQUENCE [LARGE SCALE GENOMIC DNA]</scope>
    <source>
        <strain evidence="3">208</strain>
    </source>
</reference>
<protein>
    <recommendedName>
        <fullName evidence="4">Macroglobulin domain-containing protein</fullName>
    </recommendedName>
</protein>
<evidence type="ECO:0000256" key="1">
    <source>
        <dbReference type="SAM" id="SignalP"/>
    </source>
</evidence>
<comment type="caution">
    <text evidence="2">The sequence shown here is derived from an EMBL/GenBank/DDBJ whole genome shotgun (WGS) entry which is preliminary data.</text>
</comment>
<evidence type="ECO:0000313" key="3">
    <source>
        <dbReference type="Proteomes" id="UP000192276"/>
    </source>
</evidence>
<organism evidence="2 3">
    <name type="scientific">Niastella populi</name>
    <dbReference type="NCBI Taxonomy" id="550983"/>
    <lineage>
        <taxon>Bacteria</taxon>
        <taxon>Pseudomonadati</taxon>
        <taxon>Bacteroidota</taxon>
        <taxon>Chitinophagia</taxon>
        <taxon>Chitinophagales</taxon>
        <taxon>Chitinophagaceae</taxon>
        <taxon>Niastella</taxon>
    </lineage>
</organism>
<sequence>MKSFNYLYLSATLLFLHLFASQTNGQDAFAAIPERFKQFNSSSTPEKLYVHTDKSFYLAGELLWFKIYSVDGARHLPADLSKIAYVEILDKENKPVMQAKIHLRKGKGNGSFYLPVSVTSGNYKLRAYTNWMKNFSAAYYFEKTLSIVNTLKTLTTPAADTTAKLYRVAFFPEGGNLVKETTSKIAFQVTDALGNGVDCKGVVLSENNDTSARFQTLRFGMGNFMFTPAGTQSYKAVILLPDGQSITQTLPQAYEQGYVMHLEDEGTGVIKVTVTAKAMQPQPVFLFAHNRQVMQVAEKQPVFNGVATFSFDKNKLADGITTLTVFNEQQQPVCERLYFKRPAQVLSVTASSNAPRYGNRKRVALSVNTKHGNAQSGVQADLSLAVYRLDSLQTVDPNNLPAYLWLTSELTGHIESPAWYFTEAGDVKEATENLMLVHGWRKFNWQVVLNDKRPAFEYTPEFDGHIITCQIKHNSGTIPENPIDAWLSIPGIQLQFYNTKTDKEGKIYFDVRDYYGQNEIIVQTDAPDSNYRVNVLNPFSEKYSNRLLPPFALPAASQYALNEHSIGMQVLNTYDPGKLSHFAIPEIDTFPFYGKPYKVYKLDDYTRFTTMEEVLREYVPEVAVRRWDGQLHLKVFNFEVRDFYPTEPLILLDGVKVNNHILLNYDPLKVNRLEVTTNKFIKGEFVYHGIVNFTTYHGDMQDLKLDSKAVILDYEGLQLKREFYSPVYKTEQQALSRMPDFRNLLYWSPDVQTDSSGQATVEFYTSDMKGKYVAVLQGMDEADYAGSYYFTFDVDK</sequence>
<evidence type="ECO:0000313" key="2">
    <source>
        <dbReference type="EMBL" id="OQP49431.1"/>
    </source>
</evidence>
<dbReference type="RefSeq" id="WP_081170134.1">
    <property type="nucleotide sequence ID" value="NZ_LWBP01000227.1"/>
</dbReference>
<keyword evidence="1" id="KW-0732">Signal</keyword>
<gene>
    <name evidence="2" type="ORF">A4R26_30650</name>
</gene>
<dbReference type="STRING" id="550983.A4R26_30650"/>
<feature type="chain" id="PRO_5012732025" description="Macroglobulin domain-containing protein" evidence="1">
    <location>
        <begin position="26"/>
        <end position="796"/>
    </location>
</feature>
<dbReference type="Proteomes" id="UP000192276">
    <property type="component" value="Unassembled WGS sequence"/>
</dbReference>
<keyword evidence="3" id="KW-1185">Reference proteome</keyword>
<dbReference type="AlphaFoldDB" id="A0A1V9ETM7"/>
<name>A0A1V9ETM7_9BACT</name>
<dbReference type="EMBL" id="LWBP01000227">
    <property type="protein sequence ID" value="OQP49431.1"/>
    <property type="molecule type" value="Genomic_DNA"/>
</dbReference>
<dbReference type="Gene3D" id="2.60.40.1930">
    <property type="match status" value="1"/>
</dbReference>